<evidence type="ECO:0000256" key="1">
    <source>
        <dbReference type="PROSITE-ProRule" id="PRU00708"/>
    </source>
</evidence>
<dbReference type="PROSITE" id="PS51375">
    <property type="entry name" value="PPR"/>
    <property type="match status" value="1"/>
</dbReference>
<sequence>MPLVFKSTVIIAIANSFPYASPETDICPHFSLINDLLIRLKSDQYRVTPTLFFYLIKIYAEADLPEKALNVFYKMLEFNVKPLPRNLNRILELLVSHCNFIMPAFDLFKTAHK</sequence>
<evidence type="ECO:0000313" key="3">
    <source>
        <dbReference type="Proteomes" id="UP000593561"/>
    </source>
</evidence>
<dbReference type="EMBL" id="JABFAC010000001">
    <property type="protein sequence ID" value="MBA0605464.1"/>
    <property type="molecule type" value="Genomic_DNA"/>
</dbReference>
<name>A0A7J8QV51_GOSDV</name>
<reference evidence="2 3" key="1">
    <citation type="journal article" date="2019" name="Genome Biol. Evol.">
        <title>Insights into the evolution of the New World diploid cottons (Gossypium, subgenus Houzingenia) based on genome sequencing.</title>
        <authorList>
            <person name="Grover C.E."/>
            <person name="Arick M.A. 2nd"/>
            <person name="Thrash A."/>
            <person name="Conover J.L."/>
            <person name="Sanders W.S."/>
            <person name="Peterson D.G."/>
            <person name="Frelichowski J.E."/>
            <person name="Scheffler J.A."/>
            <person name="Scheffler B.E."/>
            <person name="Wendel J.F."/>
        </authorList>
    </citation>
    <scope>NUCLEOTIDE SEQUENCE [LARGE SCALE GENOMIC DNA]</scope>
    <source>
        <strain evidence="2">27</strain>
        <tissue evidence="2">Leaf</tissue>
    </source>
</reference>
<dbReference type="AlphaFoldDB" id="A0A7J8QV51"/>
<dbReference type="InterPro" id="IPR002885">
    <property type="entry name" value="PPR_rpt"/>
</dbReference>
<protein>
    <recommendedName>
        <fullName evidence="4">Pentatricopeptide repeat-containing protein</fullName>
    </recommendedName>
</protein>
<proteinExistence type="predicted"/>
<evidence type="ECO:0000313" key="2">
    <source>
        <dbReference type="EMBL" id="MBA0605464.1"/>
    </source>
</evidence>
<accession>A0A7J8QV51</accession>
<keyword evidence="3" id="KW-1185">Reference proteome</keyword>
<gene>
    <name evidence="2" type="ORF">Godav_018037</name>
</gene>
<comment type="caution">
    <text evidence="2">The sequence shown here is derived from an EMBL/GenBank/DDBJ whole genome shotgun (WGS) entry which is preliminary data.</text>
</comment>
<evidence type="ECO:0008006" key="4">
    <source>
        <dbReference type="Google" id="ProtNLM"/>
    </source>
</evidence>
<dbReference type="Proteomes" id="UP000593561">
    <property type="component" value="Unassembled WGS sequence"/>
</dbReference>
<feature type="repeat" description="PPR" evidence="1">
    <location>
        <begin position="48"/>
        <end position="82"/>
    </location>
</feature>
<organism evidence="2 3">
    <name type="scientific">Gossypium davidsonii</name>
    <name type="common">Davidson's cotton</name>
    <name type="synonym">Gossypium klotzschianum subsp. davidsonii</name>
    <dbReference type="NCBI Taxonomy" id="34287"/>
    <lineage>
        <taxon>Eukaryota</taxon>
        <taxon>Viridiplantae</taxon>
        <taxon>Streptophyta</taxon>
        <taxon>Embryophyta</taxon>
        <taxon>Tracheophyta</taxon>
        <taxon>Spermatophyta</taxon>
        <taxon>Magnoliopsida</taxon>
        <taxon>eudicotyledons</taxon>
        <taxon>Gunneridae</taxon>
        <taxon>Pentapetalae</taxon>
        <taxon>rosids</taxon>
        <taxon>malvids</taxon>
        <taxon>Malvales</taxon>
        <taxon>Malvaceae</taxon>
        <taxon>Malvoideae</taxon>
        <taxon>Gossypium</taxon>
    </lineage>
</organism>